<feature type="compositionally biased region" description="Pro residues" evidence="3">
    <location>
        <begin position="276"/>
        <end position="285"/>
    </location>
</feature>
<dbReference type="SMART" id="SM00054">
    <property type="entry name" value="EFh"/>
    <property type="match status" value="1"/>
</dbReference>
<feature type="compositionally biased region" description="Polar residues" evidence="3">
    <location>
        <begin position="134"/>
        <end position="153"/>
    </location>
</feature>
<dbReference type="RefSeq" id="XP_070314857.1">
    <property type="nucleotide sequence ID" value="XM_070458756.1"/>
</dbReference>
<feature type="compositionally biased region" description="Basic and acidic residues" evidence="3">
    <location>
        <begin position="224"/>
        <end position="234"/>
    </location>
</feature>
<feature type="compositionally biased region" description="Basic and acidic residues" evidence="3">
    <location>
        <begin position="104"/>
        <end position="114"/>
    </location>
</feature>
<feature type="compositionally biased region" description="Pro residues" evidence="3">
    <location>
        <begin position="402"/>
        <end position="420"/>
    </location>
</feature>
<proteinExistence type="predicted"/>
<dbReference type="PANTHER" id="PTHR47500:SF1">
    <property type="entry name" value="SPERMATOGENESIS-ASSOCIATED PROTEIN 21"/>
    <property type="match status" value="1"/>
</dbReference>
<feature type="region of interest" description="Disordered" evidence="3">
    <location>
        <begin position="1"/>
        <end position="172"/>
    </location>
</feature>
<dbReference type="SUPFAM" id="SSF47473">
    <property type="entry name" value="EF-hand"/>
    <property type="match status" value="1"/>
</dbReference>
<keyword evidence="1" id="KW-0479">Metal-binding</keyword>
<reference evidence="6 7" key="2">
    <citation type="submission" date="2025-05" db="UniProtKB">
        <authorList>
            <consortium name="RefSeq"/>
        </authorList>
    </citation>
    <scope>IDENTIFICATION</scope>
    <source>
        <tissue evidence="6 7">Tongue muscle</tissue>
    </source>
</reference>
<keyword evidence="2" id="KW-0106">Calcium</keyword>
<evidence type="ECO:0000256" key="3">
    <source>
        <dbReference type="SAM" id="MobiDB-lite"/>
    </source>
</evidence>
<feature type="region of interest" description="Disordered" evidence="3">
    <location>
        <begin position="752"/>
        <end position="775"/>
    </location>
</feature>
<evidence type="ECO:0000313" key="6">
    <source>
        <dbReference type="RefSeq" id="XP_070314854.1"/>
    </source>
</evidence>
<protein>
    <submittedName>
        <fullName evidence="6 7">Spermatogenesis-associated protein 21 isoform X1</fullName>
    </submittedName>
</protein>
<reference evidence="5" key="1">
    <citation type="journal article" date="2022" name="J. Hered.">
        <title>A De Novo Chromosome-Level Genome Assembly of the White-Tailed Deer, Odocoileus Virginianus.</title>
        <authorList>
            <person name="London E.W."/>
            <person name="Roca A.L."/>
            <person name="Novakofski J.E."/>
            <person name="Mateus-Pinilla N.E."/>
        </authorList>
    </citation>
    <scope>NUCLEOTIDE SEQUENCE [LARGE SCALE GENOMIC DNA]</scope>
</reference>
<dbReference type="Proteomes" id="UP001652640">
    <property type="component" value="Chromosome 30"/>
</dbReference>
<accession>A0ABM4HH07</accession>
<keyword evidence="5" id="KW-1185">Reference proteome</keyword>
<sequence>MDNGNAQMYVEDRTEAPGAQPSPGLRTASNRAGEPTISEVSQAVFPDAEAMDSGPQPSPALGGPETGPGHRAVSEEGFPQLSPQEQKPPAGPGMKVPSWVPQEGPRELQADRDPPTPGGELGVPPNRAPATQEGLLQQGSGRETEGQQGSQRSPGPVEGQGPESHQPQATTDLCSAAVNLYFPEFSIKGSDPEGQPIPGHLAANESDTVQPTEPYCTLDNSEQQLRDKLPKEVDTPPIGPQGALPEPGPGGHEDRSQEVESLMPTATLEGKTAHTAPPPTPPPDTPKARDEAVEIQPAPGPAHLPEVVDTGARELDPTQKQFQEPAAAPGAQDPGFARPGFMRRLLEVEEEEAALRRAAKARALPGRRCPRALGPVPTPVLSLPLTLPAASAPAPASTPAWARPPAPAPVPAPAGTPGPAPGPAAVLPVPASDLAWRRTELLSHSGERSLKARQELEERRLLTARQTREERAEEHLTTKQEDAFHSYFEIFNGHGEVDVQSLENILLLVGISLTPAQVEGALRSADIDGDGRVNFKDFLTVMTDTRRFFCSVEQNTLMDMAPPNPHTLFFEILSLLVEMLALPEGALEEITSYYQKKLKEGTCKAREMESAVGRLQPRKKLPYNAPQADTLEMPERRVLRVLSRLKQQNYAANLQSPYAQVPCIPLCPRLDKKTVRRKQGGRYVLEQCTTSGLGPDIHSILWHAGSQGGRWVPREQGRPQRRPVRLLVRGPGPNPRGIQPSRRRVQTLLLQRGKRGKDRRGKELISGPGGSFQSQRTHAFQCPGLPGATCLSHAEGLILKVFA</sequence>
<dbReference type="CDD" id="cd00051">
    <property type="entry name" value="EFh"/>
    <property type="match status" value="1"/>
</dbReference>
<evidence type="ECO:0000256" key="2">
    <source>
        <dbReference type="ARBA" id="ARBA00022837"/>
    </source>
</evidence>
<dbReference type="GeneID" id="110127634"/>
<dbReference type="PROSITE" id="PS00018">
    <property type="entry name" value="EF_HAND_1"/>
    <property type="match status" value="1"/>
</dbReference>
<dbReference type="InterPro" id="IPR002048">
    <property type="entry name" value="EF_hand_dom"/>
</dbReference>
<dbReference type="RefSeq" id="XP_070314855.1">
    <property type="nucleotide sequence ID" value="XM_070458754.1"/>
</dbReference>
<feature type="compositionally biased region" description="Low complexity" evidence="3">
    <location>
        <begin position="389"/>
        <end position="401"/>
    </location>
</feature>
<dbReference type="InterPro" id="IPR011992">
    <property type="entry name" value="EF-hand-dom_pair"/>
</dbReference>
<feature type="region of interest" description="Disordered" evidence="3">
    <location>
        <begin position="186"/>
        <end position="338"/>
    </location>
</feature>
<feature type="domain" description="EF-hand" evidence="4">
    <location>
        <begin position="513"/>
        <end position="548"/>
    </location>
</feature>
<evidence type="ECO:0000313" key="5">
    <source>
        <dbReference type="Proteomes" id="UP001652640"/>
    </source>
</evidence>
<name>A0ABM4HH07_ODOVR</name>
<evidence type="ECO:0000259" key="4">
    <source>
        <dbReference type="PROSITE" id="PS50222"/>
    </source>
</evidence>
<organism evidence="5 8">
    <name type="scientific">Odocoileus virginianus</name>
    <name type="common">White-tailed deer</name>
    <dbReference type="NCBI Taxonomy" id="9874"/>
    <lineage>
        <taxon>Eukaryota</taxon>
        <taxon>Metazoa</taxon>
        <taxon>Chordata</taxon>
        <taxon>Craniata</taxon>
        <taxon>Vertebrata</taxon>
        <taxon>Euteleostomi</taxon>
        <taxon>Mammalia</taxon>
        <taxon>Eutheria</taxon>
        <taxon>Laurasiatheria</taxon>
        <taxon>Artiodactyla</taxon>
        <taxon>Ruminantia</taxon>
        <taxon>Pecora</taxon>
        <taxon>Cervidae</taxon>
        <taxon>Odocoileinae</taxon>
        <taxon>Odocoileus</taxon>
    </lineage>
</organism>
<dbReference type="PROSITE" id="PS50222">
    <property type="entry name" value="EF_HAND_2"/>
    <property type="match status" value="1"/>
</dbReference>
<evidence type="ECO:0000256" key="1">
    <source>
        <dbReference type="ARBA" id="ARBA00022723"/>
    </source>
</evidence>
<dbReference type="InterPro" id="IPR018247">
    <property type="entry name" value="EF_Hand_1_Ca_BS"/>
</dbReference>
<evidence type="ECO:0000313" key="8">
    <source>
        <dbReference type="RefSeq" id="XP_070314856.1"/>
    </source>
</evidence>
<dbReference type="RefSeq" id="XP_070314854.1">
    <property type="nucleotide sequence ID" value="XM_070458753.1"/>
</dbReference>
<dbReference type="RefSeq" id="XP_070314856.1">
    <property type="nucleotide sequence ID" value="XM_070458755.1"/>
</dbReference>
<feature type="region of interest" description="Disordered" evidence="3">
    <location>
        <begin position="389"/>
        <end position="420"/>
    </location>
</feature>
<evidence type="ECO:0000313" key="7">
    <source>
        <dbReference type="RefSeq" id="XP_070314855.1"/>
    </source>
</evidence>
<gene>
    <name evidence="6 7 8 9" type="primary">SPATA21</name>
</gene>
<feature type="compositionally biased region" description="Polar residues" evidence="3">
    <location>
        <begin position="163"/>
        <end position="172"/>
    </location>
</feature>
<evidence type="ECO:0000313" key="9">
    <source>
        <dbReference type="RefSeq" id="XP_070314857.1"/>
    </source>
</evidence>
<dbReference type="Gene3D" id="1.10.238.10">
    <property type="entry name" value="EF-hand"/>
    <property type="match status" value="1"/>
</dbReference>
<dbReference type="InterPro" id="IPR043520">
    <property type="entry name" value="SPT21"/>
</dbReference>
<dbReference type="PANTHER" id="PTHR47500">
    <property type="entry name" value="EF-HAND CALCIUM-BINDING DOMAIN-CONTAINING PROTEIN"/>
    <property type="match status" value="1"/>
</dbReference>